<keyword evidence="6 7" id="KW-0472">Membrane</keyword>
<keyword evidence="4 7" id="KW-0812">Transmembrane</keyword>
<reference evidence="10 11" key="2">
    <citation type="journal article" date="2017" name="Genome Announc.">
        <title>Draft Genome Sequences of Four Alkaliphilic Bacteria Belonging to the Anaerobacillus Genus.</title>
        <authorList>
            <person name="Bassil N.M."/>
            <person name="Lloyd J.R."/>
        </authorList>
    </citation>
    <scope>NUCLEOTIDE SEQUENCE [LARGE SCALE GENOMIC DNA]</scope>
    <source>
        <strain evidence="10 11">NB2006</strain>
    </source>
</reference>
<evidence type="ECO:0000256" key="7">
    <source>
        <dbReference type="SAM" id="Phobius"/>
    </source>
</evidence>
<keyword evidence="5 7" id="KW-1133">Transmembrane helix</keyword>
<evidence type="ECO:0000313" key="10">
    <source>
        <dbReference type="EMBL" id="QOY37496.1"/>
    </source>
</evidence>
<evidence type="ECO:0000313" key="9">
    <source>
        <dbReference type="EMBL" id="OIJ23325.1"/>
    </source>
</evidence>
<dbReference type="Proteomes" id="UP000180175">
    <property type="component" value="Chromosome"/>
</dbReference>
<name>A0A1S2MHV2_9BACI</name>
<reference evidence="10" key="4">
    <citation type="submission" date="2020-10" db="EMBL/GenBank/DDBJ databases">
        <authorList>
            <person name="Bassil N.M."/>
            <person name="Lloyd J.R."/>
        </authorList>
    </citation>
    <scope>NUCLEOTIDE SEQUENCE</scope>
    <source>
        <strain evidence="10">NB2006</strain>
    </source>
</reference>
<dbReference type="Pfam" id="PF02308">
    <property type="entry name" value="MgtC"/>
    <property type="match status" value="1"/>
</dbReference>
<evidence type="ECO:0000256" key="2">
    <source>
        <dbReference type="ARBA" id="ARBA00009298"/>
    </source>
</evidence>
<dbReference type="PANTHER" id="PTHR33778">
    <property type="entry name" value="PROTEIN MGTC"/>
    <property type="match status" value="1"/>
</dbReference>
<evidence type="ECO:0000259" key="8">
    <source>
        <dbReference type="Pfam" id="PF02308"/>
    </source>
</evidence>
<sequence>MELFEAFFNSDTATVMTRLVFAAILGGVVGVEREYNRHPAGFRTHLLVCVGACLVMLLAMFGFQDYMEKNAEFVNFDPSRLAAYVVSGIGFLGAGTIIVQGVSVRGLTTAASIWVVAGIGLSIGVGMYIAGIFTTGIVILSLIFLNKVEDSFFKRKKEMQGIVIHAKPGDSTLLSIITILEENHVRVKKIMVERDQSSEIRNLLRYQIKVIYPNQNVKLTLIEHLYKIEQVHKVYSL</sequence>
<dbReference type="PRINTS" id="PR01837">
    <property type="entry name" value="MGTCSAPBPROT"/>
</dbReference>
<dbReference type="OrthoDB" id="9811198at2"/>
<feature type="transmembrane region" description="Helical" evidence="7">
    <location>
        <begin position="129"/>
        <end position="148"/>
    </location>
</feature>
<dbReference type="KEGG" id="aia:AWH56_007835"/>
<gene>
    <name evidence="9" type="ORF">AWH56_00055</name>
    <name evidence="10" type="ORF">AWH56_007835</name>
</gene>
<dbReference type="RefSeq" id="WP_071315239.1">
    <property type="nucleotide sequence ID" value="NZ_CP063356.2"/>
</dbReference>
<dbReference type="InterPro" id="IPR049177">
    <property type="entry name" value="MgtC_SapB_SrpB_YhiD_N"/>
</dbReference>
<reference evidence="9 11" key="1">
    <citation type="submission" date="2016-10" db="EMBL/GenBank/DDBJ databases">
        <title>Draft genome sequences of four alkaliphilic bacteria belonging to the Anaerobacillus genus.</title>
        <authorList>
            <person name="Bassil N.M."/>
            <person name="Lloyd J.R."/>
        </authorList>
    </citation>
    <scope>NUCLEOTIDE SEQUENCE [LARGE SCALE GENOMIC DNA]</scope>
    <source>
        <strain evidence="9 11">NB2006</strain>
    </source>
</reference>
<evidence type="ECO:0000313" key="11">
    <source>
        <dbReference type="Proteomes" id="UP000180175"/>
    </source>
</evidence>
<keyword evidence="11" id="KW-1185">Reference proteome</keyword>
<accession>A0A1S2MHV2</accession>
<dbReference type="EMBL" id="LQXD01000001">
    <property type="protein sequence ID" value="OIJ23325.1"/>
    <property type="molecule type" value="Genomic_DNA"/>
</dbReference>
<reference evidence="10 11" key="3">
    <citation type="journal article" date="2019" name="Int. J. Syst. Evol. Microbiol.">
        <title>Anaerobacillus isosaccharinicus sp. nov., an alkaliphilic bacterium which degrades isosaccharinic acid.</title>
        <authorList>
            <person name="Bassil N.M."/>
            <person name="Lloyd J.R."/>
        </authorList>
    </citation>
    <scope>NUCLEOTIDE SEQUENCE [LARGE SCALE GENOMIC DNA]</scope>
    <source>
        <strain evidence="10 11">NB2006</strain>
    </source>
</reference>
<keyword evidence="3" id="KW-1003">Cell membrane</keyword>
<dbReference type="PANTHER" id="PTHR33778:SF1">
    <property type="entry name" value="MAGNESIUM TRANSPORTER YHID-RELATED"/>
    <property type="match status" value="1"/>
</dbReference>
<comment type="subcellular location">
    <subcellularLocation>
        <location evidence="1">Cell membrane</location>
        <topology evidence="1">Multi-pass membrane protein</topology>
    </subcellularLocation>
</comment>
<feature type="domain" description="MgtC/SapB/SrpB/YhiD N-terminal" evidence="8">
    <location>
        <begin position="19"/>
        <end position="150"/>
    </location>
</feature>
<comment type="similarity">
    <text evidence="2">Belongs to the MgtC/SapB family.</text>
</comment>
<protein>
    <submittedName>
        <fullName evidence="9">Magnesium transporter MgtC</fullName>
    </submittedName>
    <submittedName>
        <fullName evidence="10">MgtC/SapB family protein</fullName>
    </submittedName>
</protein>
<evidence type="ECO:0000256" key="6">
    <source>
        <dbReference type="ARBA" id="ARBA00023136"/>
    </source>
</evidence>
<organism evidence="9 11">
    <name type="scientific">Anaerobacillus isosaccharinicus</name>
    <dbReference type="NCBI Taxonomy" id="1532552"/>
    <lineage>
        <taxon>Bacteria</taxon>
        <taxon>Bacillati</taxon>
        <taxon>Bacillota</taxon>
        <taxon>Bacilli</taxon>
        <taxon>Bacillales</taxon>
        <taxon>Bacillaceae</taxon>
        <taxon>Anaerobacillus</taxon>
    </lineage>
</organism>
<dbReference type="InterPro" id="IPR003416">
    <property type="entry name" value="MgtC/SapB/SrpB/YhiD_fam"/>
</dbReference>
<evidence type="ECO:0000256" key="4">
    <source>
        <dbReference type="ARBA" id="ARBA00022692"/>
    </source>
</evidence>
<dbReference type="EMBL" id="CP063356">
    <property type="protein sequence ID" value="QOY37496.1"/>
    <property type="molecule type" value="Genomic_DNA"/>
</dbReference>
<feature type="transmembrane region" description="Helical" evidence="7">
    <location>
        <begin position="12"/>
        <end position="31"/>
    </location>
</feature>
<dbReference type="AlphaFoldDB" id="A0A1S2MHV2"/>
<feature type="transmembrane region" description="Helical" evidence="7">
    <location>
        <begin position="81"/>
        <end position="99"/>
    </location>
</feature>
<evidence type="ECO:0000256" key="3">
    <source>
        <dbReference type="ARBA" id="ARBA00022475"/>
    </source>
</evidence>
<evidence type="ECO:0000256" key="5">
    <source>
        <dbReference type="ARBA" id="ARBA00022989"/>
    </source>
</evidence>
<feature type="transmembrane region" description="Helical" evidence="7">
    <location>
        <begin position="43"/>
        <end position="61"/>
    </location>
</feature>
<evidence type="ECO:0000256" key="1">
    <source>
        <dbReference type="ARBA" id="ARBA00004651"/>
    </source>
</evidence>
<proteinExistence type="inferred from homology"/>
<dbReference type="GO" id="GO:0005886">
    <property type="term" value="C:plasma membrane"/>
    <property type="evidence" value="ECO:0007669"/>
    <property type="project" value="UniProtKB-SubCell"/>
</dbReference>